<feature type="transmembrane region" description="Helical" evidence="1">
    <location>
        <begin position="420"/>
        <end position="438"/>
    </location>
</feature>
<dbReference type="AlphaFoldDB" id="A0A1L7CHW9"/>
<feature type="transmembrane region" description="Helical" evidence="1">
    <location>
        <begin position="50"/>
        <end position="71"/>
    </location>
</feature>
<feature type="transmembrane region" description="Helical" evidence="1">
    <location>
        <begin position="159"/>
        <end position="179"/>
    </location>
</feature>
<accession>A0A1L7CHW9</accession>
<feature type="transmembrane region" description="Helical" evidence="1">
    <location>
        <begin position="237"/>
        <end position="258"/>
    </location>
</feature>
<dbReference type="STRING" id="1431546.CAQU_10790"/>
<dbReference type="RefSeq" id="WP_075727530.1">
    <property type="nucleotide sequence ID" value="NZ_CP009245.1"/>
</dbReference>
<keyword evidence="1" id="KW-0472">Membrane</keyword>
<feature type="transmembrane region" description="Helical" evidence="1">
    <location>
        <begin position="279"/>
        <end position="304"/>
    </location>
</feature>
<feature type="transmembrane region" description="Helical" evidence="1">
    <location>
        <begin position="106"/>
        <end position="122"/>
    </location>
</feature>
<feature type="transmembrane region" description="Helical" evidence="1">
    <location>
        <begin position="186"/>
        <end position="201"/>
    </location>
</feature>
<keyword evidence="1" id="KW-1133">Transmembrane helix</keyword>
<dbReference type="EMBL" id="CP009245">
    <property type="protein sequence ID" value="APT85456.1"/>
    <property type="molecule type" value="Genomic_DNA"/>
</dbReference>
<organism evidence="2 3">
    <name type="scientific">Corynebacterium aquilae DSM 44791</name>
    <dbReference type="NCBI Taxonomy" id="1431546"/>
    <lineage>
        <taxon>Bacteria</taxon>
        <taxon>Bacillati</taxon>
        <taxon>Actinomycetota</taxon>
        <taxon>Actinomycetes</taxon>
        <taxon>Mycobacteriales</taxon>
        <taxon>Corynebacteriaceae</taxon>
        <taxon>Corynebacterium</taxon>
    </lineage>
</organism>
<keyword evidence="1" id="KW-0812">Transmembrane</keyword>
<dbReference type="KEGG" id="caqu:CAQU_10790"/>
<feature type="transmembrane region" description="Helical" evidence="1">
    <location>
        <begin position="83"/>
        <end position="100"/>
    </location>
</feature>
<evidence type="ECO:0000256" key="1">
    <source>
        <dbReference type="SAM" id="Phobius"/>
    </source>
</evidence>
<name>A0A1L7CHW9_9CORY</name>
<proteinExistence type="predicted"/>
<dbReference type="Proteomes" id="UP000185478">
    <property type="component" value="Chromosome"/>
</dbReference>
<keyword evidence="3" id="KW-1185">Reference proteome</keyword>
<reference evidence="2 3" key="1">
    <citation type="submission" date="2014-08" db="EMBL/GenBank/DDBJ databases">
        <title>Complete genome sequence of Corynebacterium aquilae S-613T(T) (=DSM 44791(T)), isolated from the choana of a healthy golden eagle.</title>
        <authorList>
            <person name="Ruckert C."/>
            <person name="Albersmeier A."/>
            <person name="Winkler A."/>
            <person name="Kalinowski J."/>
        </authorList>
    </citation>
    <scope>NUCLEOTIDE SEQUENCE [LARGE SCALE GENOMIC DNA]</scope>
    <source>
        <strain evidence="2 3">S-613</strain>
    </source>
</reference>
<gene>
    <name evidence="2" type="ORF">CAQU_10790</name>
</gene>
<protein>
    <submittedName>
        <fullName evidence="2">Uncharacterized protein</fullName>
    </submittedName>
</protein>
<sequence>MTHDGAPTTPAPSPQQHDTALDLLRAYALICFITWSVLEISPMKWWGEMLLSGVSSTVLTLTAGYSLAAAAATHSRLYTIQRGIAVAIALIAIGLIGQHAGSYDQSLLLSSIGLGIAAFSLIKPNSWLGAAIIVLFALPLLLDWLSYYTSGGQTDAYEMGGDALFLLGPLGILIGILYFRTAPNKLWWIPTALGIGIHLWRRHLLPLPDYGTIYVGSDIYPWLPEALRPFSGTPFDLIATLCWAIALIHITITLSRAIHRKAPQPTSTTRTLTTLTYPLTSLGHHLLTVVAINSVFLVALLTFAPAAEEPEQAPHDDGAETALFDDPQAQAVREKILAEFADDAAHFTSLEQLVGRADDVSGTLTYLYSPEMLDMTFTTINEQDLIDAGLINPETPDTPPIDSDSPIYNNSPIKIPGGNILYLIAMELIILATASSLWRRWRNQGPVEKIILRIARTT</sequence>
<evidence type="ECO:0000313" key="2">
    <source>
        <dbReference type="EMBL" id="APT85456.1"/>
    </source>
</evidence>
<evidence type="ECO:0000313" key="3">
    <source>
        <dbReference type="Proteomes" id="UP000185478"/>
    </source>
</evidence>
<feature type="transmembrane region" description="Helical" evidence="1">
    <location>
        <begin position="127"/>
        <end position="147"/>
    </location>
</feature>
<dbReference type="OrthoDB" id="4966979at2"/>